<feature type="transmembrane region" description="Helical" evidence="1">
    <location>
        <begin position="59"/>
        <end position="77"/>
    </location>
</feature>
<evidence type="ECO:0000313" key="2">
    <source>
        <dbReference type="EMBL" id="TVS89019.1"/>
    </source>
</evidence>
<dbReference type="Proteomes" id="UP000320513">
    <property type="component" value="Unassembled WGS sequence"/>
</dbReference>
<dbReference type="AlphaFoldDB" id="A0A557XSS7"/>
<name>A0A557XSS7_9MYCO</name>
<dbReference type="OrthoDB" id="4731268at2"/>
<dbReference type="RefSeq" id="WP_144954984.1">
    <property type="nucleotide sequence ID" value="NZ_VMQU01000046.1"/>
</dbReference>
<evidence type="ECO:0000313" key="3">
    <source>
        <dbReference type="Proteomes" id="UP000320513"/>
    </source>
</evidence>
<feature type="transmembrane region" description="Helical" evidence="1">
    <location>
        <begin position="129"/>
        <end position="146"/>
    </location>
</feature>
<dbReference type="EMBL" id="VMQU01000046">
    <property type="protein sequence ID" value="TVS89019.1"/>
    <property type="molecule type" value="Genomic_DNA"/>
</dbReference>
<proteinExistence type="predicted"/>
<keyword evidence="1" id="KW-0472">Membrane</keyword>
<comment type="caution">
    <text evidence="2">The sequence shown here is derived from an EMBL/GenBank/DDBJ whole genome shotgun (WGS) entry which is preliminary data.</text>
</comment>
<evidence type="ECO:0000256" key="1">
    <source>
        <dbReference type="SAM" id="Phobius"/>
    </source>
</evidence>
<gene>
    <name evidence="2" type="ORF">FPZ47_12855</name>
</gene>
<accession>A0A557XSS7</accession>
<keyword evidence="1" id="KW-0812">Transmembrane</keyword>
<keyword evidence="1" id="KW-1133">Transmembrane helix</keyword>
<feature type="transmembrane region" description="Helical" evidence="1">
    <location>
        <begin position="166"/>
        <end position="183"/>
    </location>
</feature>
<protein>
    <submittedName>
        <fullName evidence="2">Uncharacterized protein</fullName>
    </submittedName>
</protein>
<keyword evidence="3" id="KW-1185">Reference proteome</keyword>
<reference evidence="2 3" key="1">
    <citation type="submission" date="2019-07" db="EMBL/GenBank/DDBJ databases">
        <title>New Mycobacterium species.</title>
        <authorList>
            <person name="Tortoli E."/>
            <person name="Ghielmetti G."/>
            <person name="Friedel U."/>
            <person name="Trovato A."/>
        </authorList>
    </citation>
    <scope>NUCLEOTIDE SEQUENCE [LARGE SCALE GENOMIC DNA]</scope>
    <source>
        <strain evidence="2 3">16-83</strain>
    </source>
</reference>
<feature type="transmembrane region" description="Helical" evidence="1">
    <location>
        <begin position="97"/>
        <end position="117"/>
    </location>
</feature>
<sequence length="190" mass="20224">MSRATPHRAATNLGGATAEHAGRDACGLQPPIAQTAIGNTADTTEELVMQTPGNKILKYNSNFLGVLMFLFGFLKLFEPIRTMFDVQITKSGLPRVSIPLGVAGEMSIGLGLLSASCSRRRISNLSGPIVFVASAGLIVNMGIATYVHLQPEVPAKVLPLGIKPPFIPLSVMSLAALNLFQLYRSSECRS</sequence>
<organism evidence="2 3">
    <name type="scientific">Mycobacterium helveticum</name>
    <dbReference type="NCBI Taxonomy" id="2592811"/>
    <lineage>
        <taxon>Bacteria</taxon>
        <taxon>Bacillati</taxon>
        <taxon>Actinomycetota</taxon>
        <taxon>Actinomycetes</taxon>
        <taxon>Mycobacteriales</taxon>
        <taxon>Mycobacteriaceae</taxon>
        <taxon>Mycobacterium</taxon>
    </lineage>
</organism>